<dbReference type="AlphaFoldDB" id="A0AAW1JGK8"/>
<dbReference type="InterPro" id="IPR039353">
    <property type="entry name" value="TF_Adf1"/>
</dbReference>
<evidence type="ECO:0000259" key="3">
    <source>
        <dbReference type="PROSITE" id="PS51029"/>
    </source>
</evidence>
<sequence>MNSQKLSFAEEEHLINLIKEQPGLYNCKLKSYKDQTLKNNIWKTIASSLGRSEADCRARWKNIRDYYKKKRNEAMKNLSTGSERSDNDFFQKFKHLIFLEDTSIVQRGSCCSVVESAQEDSQVSESVLELTTSPLLQPEGPVLSAEQVPPIETTESRSGNAQNAKPTYQKNGSMSEKKITNTKKKIRLCKEKDFKEELKKNREAREALIKELCKPSIPHNDHLLTPAISTFFQSMAFTVSQFTPELQAKAKVEIMDIASRLEILNISELRNLYLPSRSSFATEFSSTHLNTSNISLISPTISNLNSLTHTDISHSYSPSSRPPSHSSSTCVDSDLPDGITFSR</sequence>
<feature type="domain" description="MADF" evidence="3">
    <location>
        <begin position="13"/>
        <end position="104"/>
    </location>
</feature>
<dbReference type="PROSITE" id="PS50090">
    <property type="entry name" value="MYB_LIKE"/>
    <property type="match status" value="1"/>
</dbReference>
<evidence type="ECO:0000313" key="4">
    <source>
        <dbReference type="EMBL" id="KAK9702753.1"/>
    </source>
</evidence>
<dbReference type="PROSITE" id="PS51029">
    <property type="entry name" value="MADF"/>
    <property type="match status" value="1"/>
</dbReference>
<dbReference type="Gene3D" id="1.10.10.60">
    <property type="entry name" value="Homeodomain-like"/>
    <property type="match status" value="1"/>
</dbReference>
<dbReference type="PANTHER" id="PTHR12243:SF67">
    <property type="entry name" value="COREPRESSOR OF PANGOLIN, ISOFORM A-RELATED"/>
    <property type="match status" value="1"/>
</dbReference>
<dbReference type="Pfam" id="PF10545">
    <property type="entry name" value="MADF_DNA_bdg"/>
    <property type="match status" value="1"/>
</dbReference>
<feature type="domain" description="Myb-like" evidence="2">
    <location>
        <begin position="1"/>
        <end position="64"/>
    </location>
</feature>
<dbReference type="SMART" id="SM00717">
    <property type="entry name" value="SANT"/>
    <property type="match status" value="1"/>
</dbReference>
<feature type="region of interest" description="Disordered" evidence="1">
    <location>
        <begin position="151"/>
        <end position="176"/>
    </location>
</feature>
<dbReference type="SMART" id="SM00595">
    <property type="entry name" value="MADF"/>
    <property type="match status" value="1"/>
</dbReference>
<dbReference type="InterPro" id="IPR001005">
    <property type="entry name" value="SANT/Myb"/>
</dbReference>
<keyword evidence="5" id="KW-1185">Reference proteome</keyword>
<protein>
    <submittedName>
        <fullName evidence="4">Alcohol dehydrogenase transcription factor Myb/SANT-like</fullName>
    </submittedName>
</protein>
<evidence type="ECO:0000259" key="2">
    <source>
        <dbReference type="PROSITE" id="PS50090"/>
    </source>
</evidence>
<dbReference type="EMBL" id="JASPKY010000384">
    <property type="protein sequence ID" value="KAK9702753.1"/>
    <property type="molecule type" value="Genomic_DNA"/>
</dbReference>
<gene>
    <name evidence="4" type="ORF">QE152_g29738</name>
</gene>
<organism evidence="4 5">
    <name type="scientific">Popillia japonica</name>
    <name type="common">Japanese beetle</name>
    <dbReference type="NCBI Taxonomy" id="7064"/>
    <lineage>
        <taxon>Eukaryota</taxon>
        <taxon>Metazoa</taxon>
        <taxon>Ecdysozoa</taxon>
        <taxon>Arthropoda</taxon>
        <taxon>Hexapoda</taxon>
        <taxon>Insecta</taxon>
        <taxon>Pterygota</taxon>
        <taxon>Neoptera</taxon>
        <taxon>Endopterygota</taxon>
        <taxon>Coleoptera</taxon>
        <taxon>Polyphaga</taxon>
        <taxon>Scarabaeiformia</taxon>
        <taxon>Scarabaeidae</taxon>
        <taxon>Rutelinae</taxon>
        <taxon>Popillia</taxon>
    </lineage>
</organism>
<evidence type="ECO:0000256" key="1">
    <source>
        <dbReference type="SAM" id="MobiDB-lite"/>
    </source>
</evidence>
<proteinExistence type="predicted"/>
<dbReference type="Proteomes" id="UP001458880">
    <property type="component" value="Unassembled WGS sequence"/>
</dbReference>
<dbReference type="InterPro" id="IPR006578">
    <property type="entry name" value="MADF-dom"/>
</dbReference>
<evidence type="ECO:0000313" key="5">
    <source>
        <dbReference type="Proteomes" id="UP001458880"/>
    </source>
</evidence>
<comment type="caution">
    <text evidence="4">The sequence shown here is derived from an EMBL/GenBank/DDBJ whole genome shotgun (WGS) entry which is preliminary data.</text>
</comment>
<name>A0AAW1JGK8_POPJA</name>
<dbReference type="PANTHER" id="PTHR12243">
    <property type="entry name" value="MADF DOMAIN TRANSCRIPTION FACTOR"/>
    <property type="match status" value="1"/>
</dbReference>
<accession>A0AAW1JGK8</accession>
<reference evidence="4 5" key="1">
    <citation type="journal article" date="2024" name="BMC Genomics">
        <title>De novo assembly and annotation of Popillia japonica's genome with initial clues to its potential as an invasive pest.</title>
        <authorList>
            <person name="Cucini C."/>
            <person name="Boschi S."/>
            <person name="Funari R."/>
            <person name="Cardaioli E."/>
            <person name="Iannotti N."/>
            <person name="Marturano G."/>
            <person name="Paoli F."/>
            <person name="Bruttini M."/>
            <person name="Carapelli A."/>
            <person name="Frati F."/>
            <person name="Nardi F."/>
        </authorList>
    </citation>
    <scope>NUCLEOTIDE SEQUENCE [LARGE SCALE GENOMIC DNA]</scope>
    <source>
        <strain evidence="4">DMR45628</strain>
    </source>
</reference>
<feature type="compositionally biased region" description="Low complexity" evidence="1">
    <location>
        <begin position="313"/>
        <end position="328"/>
    </location>
</feature>
<dbReference type="CDD" id="cd00167">
    <property type="entry name" value="SANT"/>
    <property type="match status" value="1"/>
</dbReference>
<feature type="region of interest" description="Disordered" evidence="1">
    <location>
        <begin position="313"/>
        <end position="343"/>
    </location>
</feature>
<feature type="compositionally biased region" description="Polar residues" evidence="1">
    <location>
        <begin position="156"/>
        <end position="174"/>
    </location>
</feature>